<evidence type="ECO:0000256" key="4">
    <source>
        <dbReference type="ARBA" id="ARBA00022553"/>
    </source>
</evidence>
<dbReference type="Pfam" id="PF08447">
    <property type="entry name" value="PAS_3"/>
    <property type="match status" value="1"/>
</dbReference>
<keyword evidence="15" id="KW-0675">Receptor</keyword>
<dbReference type="PANTHER" id="PTHR41523:SF7">
    <property type="entry name" value="HISTIDINE KINASE"/>
    <property type="match status" value="1"/>
</dbReference>
<dbReference type="EC" id="2.7.13.3" evidence="2"/>
<dbReference type="CDD" id="cd00130">
    <property type="entry name" value="PAS"/>
    <property type="match status" value="1"/>
</dbReference>
<dbReference type="SUPFAM" id="SSF55785">
    <property type="entry name" value="PYP-like sensor domain (PAS domain)"/>
    <property type="match status" value="1"/>
</dbReference>
<dbReference type="FunFam" id="3.30.450.20:FF:000099">
    <property type="entry name" value="Sensory box sensor histidine kinase"/>
    <property type="match status" value="1"/>
</dbReference>
<dbReference type="PROSITE" id="PS50112">
    <property type="entry name" value="PAS"/>
    <property type="match status" value="1"/>
</dbReference>
<evidence type="ECO:0000256" key="6">
    <source>
        <dbReference type="ARBA" id="ARBA00022630"/>
    </source>
</evidence>
<dbReference type="Gene3D" id="3.30.450.20">
    <property type="entry name" value="PAS domain"/>
    <property type="match status" value="1"/>
</dbReference>
<dbReference type="SUPFAM" id="SSF55874">
    <property type="entry name" value="ATPase domain of HSP90 chaperone/DNA topoisomerase II/histidine kinase"/>
    <property type="match status" value="1"/>
</dbReference>
<evidence type="ECO:0000256" key="11">
    <source>
        <dbReference type="ARBA" id="ARBA00022777"/>
    </source>
</evidence>
<name>A0A1H8HWT8_9SPHN</name>
<dbReference type="Pfam" id="PF07536">
    <property type="entry name" value="HWE_HK"/>
    <property type="match status" value="1"/>
</dbReference>
<evidence type="ECO:0000313" key="19">
    <source>
        <dbReference type="Proteomes" id="UP000199206"/>
    </source>
</evidence>
<gene>
    <name evidence="18" type="ORF">SAMN05192583_3138</name>
</gene>
<dbReference type="OrthoDB" id="9760752at2"/>
<keyword evidence="12" id="KW-0067">ATP-binding</keyword>
<dbReference type="InterPro" id="IPR011102">
    <property type="entry name" value="Sig_transdc_His_kinase_HWE"/>
</dbReference>
<dbReference type="STRING" id="1166340.SAMN05192583_3138"/>
<dbReference type="InterPro" id="IPR036890">
    <property type="entry name" value="HATPase_C_sf"/>
</dbReference>
<evidence type="ECO:0000256" key="14">
    <source>
        <dbReference type="ARBA" id="ARBA00023026"/>
    </source>
</evidence>
<keyword evidence="9" id="KW-0677">Repeat</keyword>
<dbReference type="SMART" id="SM00086">
    <property type="entry name" value="PAC"/>
    <property type="match status" value="1"/>
</dbReference>
<keyword evidence="13" id="KW-0157">Chromophore</keyword>
<evidence type="ECO:0000256" key="7">
    <source>
        <dbReference type="ARBA" id="ARBA00022643"/>
    </source>
</evidence>
<dbReference type="EMBL" id="FOCF01000009">
    <property type="protein sequence ID" value="SEN60860.1"/>
    <property type="molecule type" value="Genomic_DNA"/>
</dbReference>
<keyword evidence="6" id="KW-0285">Flavoprotein</keyword>
<dbReference type="PROSITE" id="PS50113">
    <property type="entry name" value="PAC"/>
    <property type="match status" value="1"/>
</dbReference>
<dbReference type="PANTHER" id="PTHR41523">
    <property type="entry name" value="TWO-COMPONENT SYSTEM SENSOR PROTEIN"/>
    <property type="match status" value="1"/>
</dbReference>
<keyword evidence="3" id="KW-0600">Photoreceptor protein</keyword>
<comment type="catalytic activity">
    <reaction evidence="1">
        <text>ATP + protein L-histidine = ADP + protein N-phospho-L-histidine.</text>
        <dbReference type="EC" id="2.7.13.3"/>
    </reaction>
</comment>
<keyword evidence="10" id="KW-0547">Nucleotide-binding</keyword>
<keyword evidence="5" id="KW-0716">Sensory transduction</keyword>
<evidence type="ECO:0000256" key="10">
    <source>
        <dbReference type="ARBA" id="ARBA00022741"/>
    </source>
</evidence>
<evidence type="ECO:0000256" key="12">
    <source>
        <dbReference type="ARBA" id="ARBA00022840"/>
    </source>
</evidence>
<dbReference type="InterPro" id="IPR035965">
    <property type="entry name" value="PAS-like_dom_sf"/>
</dbReference>
<feature type="domain" description="PAC" evidence="17">
    <location>
        <begin position="86"/>
        <end position="138"/>
    </location>
</feature>
<evidence type="ECO:0000256" key="8">
    <source>
        <dbReference type="ARBA" id="ARBA00022679"/>
    </source>
</evidence>
<keyword evidence="19" id="KW-1185">Reference proteome</keyword>
<evidence type="ECO:0000256" key="15">
    <source>
        <dbReference type="ARBA" id="ARBA00023170"/>
    </source>
</evidence>
<evidence type="ECO:0000256" key="2">
    <source>
        <dbReference type="ARBA" id="ARBA00012438"/>
    </source>
</evidence>
<evidence type="ECO:0000256" key="13">
    <source>
        <dbReference type="ARBA" id="ARBA00022991"/>
    </source>
</evidence>
<dbReference type="SMART" id="SM00911">
    <property type="entry name" value="HWE_HK"/>
    <property type="match status" value="1"/>
</dbReference>
<dbReference type="NCBIfam" id="TIGR00229">
    <property type="entry name" value="sensory_box"/>
    <property type="match status" value="1"/>
</dbReference>
<dbReference type="InterPro" id="IPR013655">
    <property type="entry name" value="PAS_fold_3"/>
</dbReference>
<dbReference type="Proteomes" id="UP000199206">
    <property type="component" value="Unassembled WGS sequence"/>
</dbReference>
<accession>A0A1H8HWT8</accession>
<dbReference type="GO" id="GO:0004673">
    <property type="term" value="F:protein histidine kinase activity"/>
    <property type="evidence" value="ECO:0007669"/>
    <property type="project" value="UniProtKB-EC"/>
</dbReference>
<evidence type="ECO:0000256" key="9">
    <source>
        <dbReference type="ARBA" id="ARBA00022737"/>
    </source>
</evidence>
<sequence>MGMREGKPASTTRTERWLLTLVEGMPQMVWRAVGNGQWTWASPQWFRYTGLTPEESLGDAWLDAIHPEDRGLAVSAWRMADTLDEYQTELRVRAADGRYKWFRVCADPVHDGDNTIVEWLGTSTDVHDLRQLQAEQKVLVAELQHRTRNLIAVVHSIFMQTISSAASVDDFRNRFENRLAALSRVQGLLSTSQQNPITIRSLLDLELNALAEARVAEQVTLSGPDTIIRSATAQTLALGVHELSTNALKYGALSHCGGRLHIRWYEHAANDQQWLCLEWNETGAPIAPEAQHGTGYGRRLIEYALPRQLGARTRIRFGADHMTCFIDLPLRRGAGEVERG</sequence>
<evidence type="ECO:0000256" key="5">
    <source>
        <dbReference type="ARBA" id="ARBA00022606"/>
    </source>
</evidence>
<keyword evidence="7" id="KW-0288">FMN</keyword>
<keyword evidence="4" id="KW-0597">Phosphoprotein</keyword>
<dbReference type="GO" id="GO:0009881">
    <property type="term" value="F:photoreceptor activity"/>
    <property type="evidence" value="ECO:0007669"/>
    <property type="project" value="UniProtKB-KW"/>
</dbReference>
<evidence type="ECO:0000259" key="17">
    <source>
        <dbReference type="PROSITE" id="PS50113"/>
    </source>
</evidence>
<dbReference type="GO" id="GO:0005524">
    <property type="term" value="F:ATP binding"/>
    <property type="evidence" value="ECO:0007669"/>
    <property type="project" value="UniProtKB-KW"/>
</dbReference>
<dbReference type="InterPro" id="IPR001610">
    <property type="entry name" value="PAC"/>
</dbReference>
<dbReference type="InterPro" id="IPR000014">
    <property type="entry name" value="PAS"/>
</dbReference>
<reference evidence="19" key="1">
    <citation type="submission" date="2016-10" db="EMBL/GenBank/DDBJ databases">
        <authorList>
            <person name="Varghese N."/>
            <person name="Submissions S."/>
        </authorList>
    </citation>
    <scope>NUCLEOTIDE SEQUENCE [LARGE SCALE GENOMIC DNA]</scope>
    <source>
        <strain evidence="19">S6-262</strain>
    </source>
</reference>
<proteinExistence type="predicted"/>
<dbReference type="InterPro" id="IPR000700">
    <property type="entry name" value="PAS-assoc_C"/>
</dbReference>
<dbReference type="RefSeq" id="WP_093666665.1">
    <property type="nucleotide sequence ID" value="NZ_FOCF01000009.1"/>
</dbReference>
<evidence type="ECO:0000256" key="1">
    <source>
        <dbReference type="ARBA" id="ARBA00000085"/>
    </source>
</evidence>
<evidence type="ECO:0000313" key="18">
    <source>
        <dbReference type="EMBL" id="SEN60860.1"/>
    </source>
</evidence>
<keyword evidence="14" id="KW-0843">Virulence</keyword>
<evidence type="ECO:0000256" key="3">
    <source>
        <dbReference type="ARBA" id="ARBA00022543"/>
    </source>
</evidence>
<dbReference type="AlphaFoldDB" id="A0A1H8HWT8"/>
<evidence type="ECO:0000259" key="16">
    <source>
        <dbReference type="PROSITE" id="PS50112"/>
    </source>
</evidence>
<organism evidence="18 19">
    <name type="scientific">Sphingomonas gellani</name>
    <dbReference type="NCBI Taxonomy" id="1166340"/>
    <lineage>
        <taxon>Bacteria</taxon>
        <taxon>Pseudomonadati</taxon>
        <taxon>Pseudomonadota</taxon>
        <taxon>Alphaproteobacteria</taxon>
        <taxon>Sphingomonadales</taxon>
        <taxon>Sphingomonadaceae</taxon>
        <taxon>Sphingomonas</taxon>
    </lineage>
</organism>
<dbReference type="SMART" id="SM00091">
    <property type="entry name" value="PAS"/>
    <property type="match status" value="1"/>
</dbReference>
<keyword evidence="8" id="KW-0808">Transferase</keyword>
<protein>
    <recommendedName>
        <fullName evidence="2">histidine kinase</fullName>
        <ecNumber evidence="2">2.7.13.3</ecNumber>
    </recommendedName>
</protein>
<dbReference type="Gene3D" id="3.30.565.10">
    <property type="entry name" value="Histidine kinase-like ATPase, C-terminal domain"/>
    <property type="match status" value="1"/>
</dbReference>
<feature type="domain" description="PAS" evidence="16">
    <location>
        <begin position="14"/>
        <end position="70"/>
    </location>
</feature>
<keyword evidence="11" id="KW-0418">Kinase</keyword>